<keyword evidence="4" id="KW-1185">Reference proteome</keyword>
<feature type="domain" description="YcxB-like C-terminal" evidence="2">
    <location>
        <begin position="112"/>
        <end position="148"/>
    </location>
</feature>
<dbReference type="Proteomes" id="UP001501367">
    <property type="component" value="Unassembled WGS sequence"/>
</dbReference>
<gene>
    <name evidence="3" type="ORF">GCM10022422_32450</name>
</gene>
<reference evidence="4" key="1">
    <citation type="journal article" date="2019" name="Int. J. Syst. Evol. Microbiol.">
        <title>The Global Catalogue of Microorganisms (GCM) 10K type strain sequencing project: providing services to taxonomists for standard genome sequencing and annotation.</title>
        <authorList>
            <consortium name="The Broad Institute Genomics Platform"/>
            <consortium name="The Broad Institute Genome Sequencing Center for Infectious Disease"/>
            <person name="Wu L."/>
            <person name="Ma J."/>
        </authorList>
    </citation>
    <scope>NUCLEOTIDE SEQUENCE [LARGE SCALE GENOMIC DNA]</scope>
    <source>
        <strain evidence="4">JCM 17336</strain>
    </source>
</reference>
<evidence type="ECO:0000313" key="4">
    <source>
        <dbReference type="Proteomes" id="UP001501367"/>
    </source>
</evidence>
<evidence type="ECO:0000256" key="1">
    <source>
        <dbReference type="SAM" id="Phobius"/>
    </source>
</evidence>
<accession>A0ABP7FT02</accession>
<keyword evidence="1" id="KW-0472">Membrane</keyword>
<dbReference type="RefSeq" id="WP_278021180.1">
    <property type="nucleotide sequence ID" value="NZ_BAABDT010000006.1"/>
</dbReference>
<dbReference type="InterPro" id="IPR025588">
    <property type="entry name" value="YcxB-like_C"/>
</dbReference>
<evidence type="ECO:0000259" key="2">
    <source>
        <dbReference type="Pfam" id="PF14317"/>
    </source>
</evidence>
<keyword evidence="1" id="KW-0812">Transmembrane</keyword>
<dbReference type="EMBL" id="BAABDT010000006">
    <property type="protein sequence ID" value="GAA3745739.1"/>
    <property type="molecule type" value="Genomic_DNA"/>
</dbReference>
<feature type="transmembrane region" description="Helical" evidence="1">
    <location>
        <begin position="33"/>
        <end position="53"/>
    </location>
</feature>
<evidence type="ECO:0000313" key="3">
    <source>
        <dbReference type="EMBL" id="GAA3745739.1"/>
    </source>
</evidence>
<proteinExistence type="predicted"/>
<dbReference type="Pfam" id="PF14317">
    <property type="entry name" value="YcxB"/>
    <property type="match status" value="1"/>
</dbReference>
<keyword evidence="1" id="KW-1133">Transmembrane helix</keyword>
<sequence>MNTANFSLEFQLNVSEIKMLNDMYFKHLFKDRIVFGLLIVLSLMILIDFSLEIDYLDWLIRSLLLVVFFVMIQFSLIDVISKAIFKLTKKIIGLNKSSNKYKLSFTHSNICVKSPLGELTHKWSKIEKVIQTKNFLFLYVKEQNSYIISISKKESNSKKIEELLSFVEKNVIHVVKV</sequence>
<feature type="transmembrane region" description="Helical" evidence="1">
    <location>
        <begin position="59"/>
        <end position="80"/>
    </location>
</feature>
<name>A0ABP7FT02_9FLAO</name>
<organism evidence="3 4">
    <name type="scientific">Flavobacterium ginsengisoli</name>
    <dbReference type="NCBI Taxonomy" id="871694"/>
    <lineage>
        <taxon>Bacteria</taxon>
        <taxon>Pseudomonadati</taxon>
        <taxon>Bacteroidota</taxon>
        <taxon>Flavobacteriia</taxon>
        <taxon>Flavobacteriales</taxon>
        <taxon>Flavobacteriaceae</taxon>
        <taxon>Flavobacterium</taxon>
    </lineage>
</organism>
<comment type="caution">
    <text evidence="3">The sequence shown here is derived from an EMBL/GenBank/DDBJ whole genome shotgun (WGS) entry which is preliminary data.</text>
</comment>
<protein>
    <recommendedName>
        <fullName evidence="2">YcxB-like C-terminal domain-containing protein</fullName>
    </recommendedName>
</protein>